<name>A0A8J4TIN3_9TREM</name>
<gene>
    <name evidence="2" type="ORF">PHET_06896</name>
</gene>
<dbReference type="Proteomes" id="UP000748531">
    <property type="component" value="Unassembled WGS sequence"/>
</dbReference>
<proteinExistence type="predicted"/>
<dbReference type="OrthoDB" id="68437at2759"/>
<accession>A0A8J4TIN3</accession>
<sequence>MTYEINNRPKRHASKSAGRSVRCLLKVERRQSELNSGPTRSNSINCLTDVKQLDGLMRAFVLTADTLRTAGLKNEHNWTHYVWLAVACVKRILTVSTSSTARTLQALRRAQPGELESVKSPKSAIGKGKSNPPEINSDRTHAKNVVDHLPKTVNEWSTFEIPDNQLRIWQSALEQTQTESHPVETITRKSHAKDKQINVDSRVTTTTTSSGSSAALGPLVIQQINRSTFPSPLVSMASLTRLLELITQLGPAQHGFAVLVLQDCLTRPIPSTSSALDLSSTCLSGNQLVRLK</sequence>
<dbReference type="EMBL" id="LUCH01003792">
    <property type="protein sequence ID" value="KAF5399719.1"/>
    <property type="molecule type" value="Genomic_DNA"/>
</dbReference>
<dbReference type="AlphaFoldDB" id="A0A8J4TIN3"/>
<keyword evidence="3" id="KW-1185">Reference proteome</keyword>
<evidence type="ECO:0000256" key="1">
    <source>
        <dbReference type="SAM" id="MobiDB-lite"/>
    </source>
</evidence>
<reference evidence="2" key="1">
    <citation type="submission" date="2019-05" db="EMBL/GenBank/DDBJ databases">
        <title>Annotation for the trematode Paragonimus heterotremus.</title>
        <authorList>
            <person name="Choi Y.-J."/>
        </authorList>
    </citation>
    <scope>NUCLEOTIDE SEQUENCE</scope>
    <source>
        <strain evidence="2">LC</strain>
    </source>
</reference>
<organism evidence="2 3">
    <name type="scientific">Paragonimus heterotremus</name>
    <dbReference type="NCBI Taxonomy" id="100268"/>
    <lineage>
        <taxon>Eukaryota</taxon>
        <taxon>Metazoa</taxon>
        <taxon>Spiralia</taxon>
        <taxon>Lophotrochozoa</taxon>
        <taxon>Platyhelminthes</taxon>
        <taxon>Trematoda</taxon>
        <taxon>Digenea</taxon>
        <taxon>Plagiorchiida</taxon>
        <taxon>Troglotremata</taxon>
        <taxon>Troglotrematidae</taxon>
        <taxon>Paragonimus</taxon>
    </lineage>
</organism>
<evidence type="ECO:0000313" key="3">
    <source>
        <dbReference type="Proteomes" id="UP000748531"/>
    </source>
</evidence>
<evidence type="ECO:0000313" key="2">
    <source>
        <dbReference type="EMBL" id="KAF5399719.1"/>
    </source>
</evidence>
<protein>
    <submittedName>
        <fullName evidence="2">Uncharacterized protein</fullName>
    </submittedName>
</protein>
<feature type="region of interest" description="Disordered" evidence="1">
    <location>
        <begin position="112"/>
        <end position="139"/>
    </location>
</feature>
<comment type="caution">
    <text evidence="2">The sequence shown here is derived from an EMBL/GenBank/DDBJ whole genome shotgun (WGS) entry which is preliminary data.</text>
</comment>
<feature type="region of interest" description="Disordered" evidence="1">
    <location>
        <begin position="179"/>
        <end position="200"/>
    </location>
</feature>